<dbReference type="EMBL" id="CAJVPP010000155">
    <property type="protein sequence ID" value="CAG8448769.1"/>
    <property type="molecule type" value="Genomic_DNA"/>
</dbReference>
<name>A0A9N8VHR9_FUNMO</name>
<gene>
    <name evidence="2" type="ORF">FMOSSE_LOCUS1363</name>
</gene>
<keyword evidence="1" id="KW-1133">Transmembrane helix</keyword>
<proteinExistence type="predicted"/>
<protein>
    <submittedName>
        <fullName evidence="2">2993_t:CDS:1</fullName>
    </submittedName>
</protein>
<dbReference type="Proteomes" id="UP000789375">
    <property type="component" value="Unassembled WGS sequence"/>
</dbReference>
<evidence type="ECO:0000313" key="2">
    <source>
        <dbReference type="EMBL" id="CAG8448769.1"/>
    </source>
</evidence>
<keyword evidence="1" id="KW-0472">Membrane</keyword>
<sequence>MALNSRNFFISTILVFITFSFLIDKFQDTTNNRFLFETSSQSQDAIELFEKYFKQEQEQPSMELVSAHVYTSAILPEVFYEIFSDEFVDQYWENIATASHEPAPVIF</sequence>
<evidence type="ECO:0000256" key="1">
    <source>
        <dbReference type="SAM" id="Phobius"/>
    </source>
</evidence>
<accession>A0A9N8VHR9</accession>
<feature type="transmembrane region" description="Helical" evidence="1">
    <location>
        <begin position="6"/>
        <end position="23"/>
    </location>
</feature>
<keyword evidence="3" id="KW-1185">Reference proteome</keyword>
<comment type="caution">
    <text evidence="2">The sequence shown here is derived from an EMBL/GenBank/DDBJ whole genome shotgun (WGS) entry which is preliminary data.</text>
</comment>
<organism evidence="2 3">
    <name type="scientific">Funneliformis mosseae</name>
    <name type="common">Endomycorrhizal fungus</name>
    <name type="synonym">Glomus mosseae</name>
    <dbReference type="NCBI Taxonomy" id="27381"/>
    <lineage>
        <taxon>Eukaryota</taxon>
        <taxon>Fungi</taxon>
        <taxon>Fungi incertae sedis</taxon>
        <taxon>Mucoromycota</taxon>
        <taxon>Glomeromycotina</taxon>
        <taxon>Glomeromycetes</taxon>
        <taxon>Glomerales</taxon>
        <taxon>Glomeraceae</taxon>
        <taxon>Funneliformis</taxon>
    </lineage>
</organism>
<reference evidence="2" key="1">
    <citation type="submission" date="2021-06" db="EMBL/GenBank/DDBJ databases">
        <authorList>
            <person name="Kallberg Y."/>
            <person name="Tangrot J."/>
            <person name="Rosling A."/>
        </authorList>
    </citation>
    <scope>NUCLEOTIDE SEQUENCE</scope>
    <source>
        <strain evidence="2">87-6 pot B 2015</strain>
    </source>
</reference>
<keyword evidence="1" id="KW-0812">Transmembrane</keyword>
<evidence type="ECO:0000313" key="3">
    <source>
        <dbReference type="Proteomes" id="UP000789375"/>
    </source>
</evidence>
<dbReference type="AlphaFoldDB" id="A0A9N8VHR9"/>